<evidence type="ECO:0000313" key="3">
    <source>
        <dbReference type="Proteomes" id="UP001175271"/>
    </source>
</evidence>
<evidence type="ECO:0000313" key="2">
    <source>
        <dbReference type="EMBL" id="KAK0427388.1"/>
    </source>
</evidence>
<organism evidence="2 3">
    <name type="scientific">Steinernema hermaphroditum</name>
    <dbReference type="NCBI Taxonomy" id="289476"/>
    <lineage>
        <taxon>Eukaryota</taxon>
        <taxon>Metazoa</taxon>
        <taxon>Ecdysozoa</taxon>
        <taxon>Nematoda</taxon>
        <taxon>Chromadorea</taxon>
        <taxon>Rhabditida</taxon>
        <taxon>Tylenchina</taxon>
        <taxon>Panagrolaimomorpha</taxon>
        <taxon>Strongyloidoidea</taxon>
        <taxon>Steinernematidae</taxon>
        <taxon>Steinernema</taxon>
    </lineage>
</organism>
<evidence type="ECO:0000256" key="1">
    <source>
        <dbReference type="SAM" id="MobiDB-lite"/>
    </source>
</evidence>
<reference evidence="2" key="1">
    <citation type="submission" date="2023-06" db="EMBL/GenBank/DDBJ databases">
        <title>Genomic analysis of the entomopathogenic nematode Steinernema hermaphroditum.</title>
        <authorList>
            <person name="Schwarz E.M."/>
            <person name="Heppert J.K."/>
            <person name="Baniya A."/>
            <person name="Schwartz H.T."/>
            <person name="Tan C.-H."/>
            <person name="Antoshechkin I."/>
            <person name="Sternberg P.W."/>
            <person name="Goodrich-Blair H."/>
            <person name="Dillman A.R."/>
        </authorList>
    </citation>
    <scope>NUCLEOTIDE SEQUENCE</scope>
    <source>
        <strain evidence="2">PS9179</strain>
        <tissue evidence="2">Whole animal</tissue>
    </source>
</reference>
<protein>
    <submittedName>
        <fullName evidence="2">Uncharacterized protein</fullName>
    </submittedName>
</protein>
<name>A0AA39IN49_9BILA</name>
<dbReference type="Proteomes" id="UP001175271">
    <property type="component" value="Unassembled WGS sequence"/>
</dbReference>
<gene>
    <name evidence="2" type="ORF">QR680_010206</name>
</gene>
<dbReference type="AlphaFoldDB" id="A0AA39IN49"/>
<feature type="region of interest" description="Disordered" evidence="1">
    <location>
        <begin position="29"/>
        <end position="53"/>
    </location>
</feature>
<comment type="caution">
    <text evidence="2">The sequence shown here is derived from an EMBL/GenBank/DDBJ whole genome shotgun (WGS) entry which is preliminary data.</text>
</comment>
<keyword evidence="3" id="KW-1185">Reference proteome</keyword>
<accession>A0AA39IN49</accession>
<dbReference type="EMBL" id="JAUCMV010000001">
    <property type="protein sequence ID" value="KAK0427388.1"/>
    <property type="molecule type" value="Genomic_DNA"/>
</dbReference>
<sequence>MMAKVADFWQRCKSTKEAKKKKAKQWKSKGEEYFMSQQERERKQKTKEKAKESAKVFLVPKEKTRPKKATQKRVAESVDLENLKKKAKKL</sequence>
<proteinExistence type="predicted"/>